<proteinExistence type="predicted"/>
<reference evidence="2" key="1">
    <citation type="submission" date="2021-02" db="EMBL/GenBank/DDBJ databases">
        <authorList>
            <person name="Nowell W R."/>
        </authorList>
    </citation>
    <scope>NUCLEOTIDE SEQUENCE</scope>
    <source>
        <strain evidence="2">Ploen Becks lab</strain>
    </source>
</reference>
<dbReference type="PANTHER" id="PTHR31635">
    <property type="entry name" value="REVERSE TRANSCRIPTASE DOMAIN-CONTAINING PROTEIN-RELATED"/>
    <property type="match status" value="1"/>
</dbReference>
<protein>
    <recommendedName>
        <fullName evidence="1">Reverse transcriptase domain-containing protein</fullName>
    </recommendedName>
</protein>
<dbReference type="AlphaFoldDB" id="A0A813U667"/>
<comment type="caution">
    <text evidence="2">The sequence shown here is derived from an EMBL/GenBank/DDBJ whole genome shotgun (WGS) entry which is preliminary data.</text>
</comment>
<accession>A0A813U667</accession>
<feature type="domain" description="Reverse transcriptase" evidence="1">
    <location>
        <begin position="1"/>
        <end position="117"/>
    </location>
</feature>
<evidence type="ECO:0000259" key="1">
    <source>
        <dbReference type="PROSITE" id="PS50878"/>
    </source>
</evidence>
<dbReference type="SUPFAM" id="SSF56672">
    <property type="entry name" value="DNA/RNA polymerases"/>
    <property type="match status" value="1"/>
</dbReference>
<dbReference type="PANTHER" id="PTHR31635:SF196">
    <property type="entry name" value="REVERSE TRANSCRIPTASE DOMAIN-CONTAINING PROTEIN-RELATED"/>
    <property type="match status" value="1"/>
</dbReference>
<dbReference type="InterPro" id="IPR000477">
    <property type="entry name" value="RT_dom"/>
</dbReference>
<sequence>MYETLSLIIRSGIKQGCALSMMFYIIAIEELMLRIEQNKFIKGYKIYGLEEREIKLTAYADDIVGYLSDKLSIELFFQEFDEWGEISGARINREKTVIVDVINQDHIEDFKVLGVFFNKKGISSKNVENVIGKIKQAIFLWDIPSLNMLER</sequence>
<name>A0A813U667_9BILA</name>
<evidence type="ECO:0000313" key="3">
    <source>
        <dbReference type="Proteomes" id="UP000663879"/>
    </source>
</evidence>
<organism evidence="2 3">
    <name type="scientific">Brachionus calyciflorus</name>
    <dbReference type="NCBI Taxonomy" id="104777"/>
    <lineage>
        <taxon>Eukaryota</taxon>
        <taxon>Metazoa</taxon>
        <taxon>Spiralia</taxon>
        <taxon>Gnathifera</taxon>
        <taxon>Rotifera</taxon>
        <taxon>Eurotatoria</taxon>
        <taxon>Monogononta</taxon>
        <taxon>Pseudotrocha</taxon>
        <taxon>Ploima</taxon>
        <taxon>Brachionidae</taxon>
        <taxon>Brachionus</taxon>
    </lineage>
</organism>
<dbReference type="Pfam" id="PF00078">
    <property type="entry name" value="RVT_1"/>
    <property type="match status" value="1"/>
</dbReference>
<dbReference type="OrthoDB" id="416119at2759"/>
<dbReference type="InterPro" id="IPR043502">
    <property type="entry name" value="DNA/RNA_pol_sf"/>
</dbReference>
<dbReference type="EMBL" id="CAJNOC010000933">
    <property type="protein sequence ID" value="CAF0819007.1"/>
    <property type="molecule type" value="Genomic_DNA"/>
</dbReference>
<keyword evidence="3" id="KW-1185">Reference proteome</keyword>
<evidence type="ECO:0000313" key="2">
    <source>
        <dbReference type="EMBL" id="CAF0819007.1"/>
    </source>
</evidence>
<dbReference type="Proteomes" id="UP000663879">
    <property type="component" value="Unassembled WGS sequence"/>
</dbReference>
<gene>
    <name evidence="2" type="ORF">OXX778_LOCUS7366</name>
</gene>
<dbReference type="PROSITE" id="PS50878">
    <property type="entry name" value="RT_POL"/>
    <property type="match status" value="1"/>
</dbReference>